<dbReference type="AlphaFoldDB" id="E4ZSP1"/>
<dbReference type="InterPro" id="IPR007110">
    <property type="entry name" value="Ig-like_dom"/>
</dbReference>
<dbReference type="PROSITE" id="PS50835">
    <property type="entry name" value="IG_LIKE"/>
    <property type="match status" value="1"/>
</dbReference>
<keyword evidence="3" id="KW-1185">Reference proteome</keyword>
<proteinExistence type="predicted"/>
<gene>
    <name evidence="2" type="ORF">LEMA_P121850.1</name>
</gene>
<name>E4ZSP1_LEPMJ</name>
<sequence length="413" mass="45706">MAAHRVPRPTPCHVGSWERANGGASTTSCRNGGSLKVSNLTGTAEEGNLGVKVKPNEAAAADRRECRSIHLSAFYLSAGWCAGTTIQSTSMTLYASSMLYALWWHTGMPCSLLCPHYFPAWAKTLKLHGLDQQPAKPIDDIWYMSTWYMPTIFLALLSIFHGVDPQDSLSWDASRRERNLAWAAMCMDVFPYHIAPLRVAGLRSYRQAQVLSASSRPHYGSEERPFCFKRLKWDHRLGVCGMGLAARCPCRCQSIGCLGQTFALAECNEWAAAAASTSSNQAFARAKQHSLANSLPSKLFVAHWKGPCGMYPPPQHLHYIINPQLTRACWTSRIITKYNHLGGVILVCRFSPRTPPSSPPQLAWQRVVTCRASIVRQVRQRQERPEYASADQTTTANLLAISLGTASHGIEIC</sequence>
<reference evidence="3" key="1">
    <citation type="journal article" date="2011" name="Nat. Commun.">
        <title>Effector diversification within compartments of the Leptosphaeria maculans genome affected by Repeat-Induced Point mutations.</title>
        <authorList>
            <person name="Rouxel T."/>
            <person name="Grandaubert J."/>
            <person name="Hane J.K."/>
            <person name="Hoede C."/>
            <person name="van de Wouw A.P."/>
            <person name="Couloux A."/>
            <person name="Dominguez V."/>
            <person name="Anthouard V."/>
            <person name="Bally P."/>
            <person name="Bourras S."/>
            <person name="Cozijnsen A.J."/>
            <person name="Ciuffetti L.M."/>
            <person name="Degrave A."/>
            <person name="Dilmaghani A."/>
            <person name="Duret L."/>
            <person name="Fudal I."/>
            <person name="Goodwin S.B."/>
            <person name="Gout L."/>
            <person name="Glaser N."/>
            <person name="Linglin J."/>
            <person name="Kema G.H.J."/>
            <person name="Lapalu N."/>
            <person name="Lawrence C.B."/>
            <person name="May K."/>
            <person name="Meyer M."/>
            <person name="Ollivier B."/>
            <person name="Poulain J."/>
            <person name="Schoch C.L."/>
            <person name="Simon A."/>
            <person name="Spatafora J.W."/>
            <person name="Stachowiak A."/>
            <person name="Turgeon B.G."/>
            <person name="Tyler B.M."/>
            <person name="Vincent D."/>
            <person name="Weissenbach J."/>
            <person name="Amselem J."/>
            <person name="Quesneville H."/>
            <person name="Oliver R.P."/>
            <person name="Wincker P."/>
            <person name="Balesdent M.-H."/>
            <person name="Howlett B.J."/>
        </authorList>
    </citation>
    <scope>NUCLEOTIDE SEQUENCE [LARGE SCALE GENOMIC DNA]</scope>
    <source>
        <strain evidence="3">JN3 / isolate v23.1.3 / race Av1-4-5-6-7-8</strain>
    </source>
</reference>
<evidence type="ECO:0000259" key="1">
    <source>
        <dbReference type="PROSITE" id="PS50835"/>
    </source>
</evidence>
<dbReference type="InParanoid" id="E4ZSP1"/>
<evidence type="ECO:0000313" key="2">
    <source>
        <dbReference type="EMBL" id="CBX94421.1"/>
    </source>
</evidence>
<evidence type="ECO:0000313" key="3">
    <source>
        <dbReference type="Proteomes" id="UP000002668"/>
    </source>
</evidence>
<dbReference type="VEuPathDB" id="FungiDB:LEMA_P121850.1"/>
<protein>
    <recommendedName>
        <fullName evidence="1">Ig-like domain-containing protein</fullName>
    </recommendedName>
</protein>
<dbReference type="HOGENOM" id="CLU_665757_0_0_1"/>
<organism evidence="3">
    <name type="scientific">Leptosphaeria maculans (strain JN3 / isolate v23.1.3 / race Av1-4-5-6-7-8)</name>
    <name type="common">Blackleg fungus</name>
    <name type="synonym">Phoma lingam</name>
    <dbReference type="NCBI Taxonomy" id="985895"/>
    <lineage>
        <taxon>Eukaryota</taxon>
        <taxon>Fungi</taxon>
        <taxon>Dikarya</taxon>
        <taxon>Ascomycota</taxon>
        <taxon>Pezizomycotina</taxon>
        <taxon>Dothideomycetes</taxon>
        <taxon>Pleosporomycetidae</taxon>
        <taxon>Pleosporales</taxon>
        <taxon>Pleosporineae</taxon>
        <taxon>Leptosphaeriaceae</taxon>
        <taxon>Plenodomus</taxon>
        <taxon>Plenodomus lingam/Leptosphaeria maculans species complex</taxon>
    </lineage>
</organism>
<feature type="domain" description="Ig-like" evidence="1">
    <location>
        <begin position="323"/>
        <end position="413"/>
    </location>
</feature>
<accession>E4ZSP1</accession>
<dbReference type="Proteomes" id="UP000002668">
    <property type="component" value="Genome"/>
</dbReference>
<dbReference type="EMBL" id="FP929122">
    <property type="protein sequence ID" value="CBX94421.1"/>
    <property type="molecule type" value="Genomic_DNA"/>
</dbReference>